<dbReference type="STRING" id="452084.AR438_11230"/>
<dbReference type="Pfam" id="PF04945">
    <property type="entry name" value="YHS"/>
    <property type="match status" value="1"/>
</dbReference>
<name>A0A0Q3HTM4_9FLAO</name>
<dbReference type="InterPro" id="IPR009078">
    <property type="entry name" value="Ferritin-like_SF"/>
</dbReference>
<dbReference type="InterPro" id="IPR012348">
    <property type="entry name" value="RNR-like"/>
</dbReference>
<feature type="domain" description="TRASH" evidence="1">
    <location>
        <begin position="48"/>
        <end position="85"/>
    </location>
</feature>
<proteinExistence type="predicted"/>
<dbReference type="Gene3D" id="1.10.620.20">
    <property type="entry name" value="Ribonucleotide Reductase, subunit A"/>
    <property type="match status" value="1"/>
</dbReference>
<comment type="caution">
    <text evidence="2">The sequence shown here is derived from an EMBL/GenBank/DDBJ whole genome shotgun (WGS) entry which is preliminary data.</text>
</comment>
<dbReference type="InterPro" id="IPR011017">
    <property type="entry name" value="TRASH_dom"/>
</dbReference>
<evidence type="ECO:0000313" key="3">
    <source>
        <dbReference type="Proteomes" id="UP000051682"/>
    </source>
</evidence>
<accession>A0A0Q3HTM4</accession>
<gene>
    <name evidence="2" type="ORF">AR438_11230</name>
</gene>
<dbReference type="RefSeq" id="WP_056015186.1">
    <property type="nucleotide sequence ID" value="NZ_LLYZ01000005.1"/>
</dbReference>
<dbReference type="SUPFAM" id="SSF47240">
    <property type="entry name" value="Ferritin-like"/>
    <property type="match status" value="1"/>
</dbReference>
<dbReference type="PROSITE" id="PS51257">
    <property type="entry name" value="PROKAR_LIPOPROTEIN"/>
    <property type="match status" value="1"/>
</dbReference>
<dbReference type="GO" id="GO:0016491">
    <property type="term" value="F:oxidoreductase activity"/>
    <property type="evidence" value="ECO:0007669"/>
    <property type="project" value="InterPro"/>
</dbReference>
<dbReference type="OrthoDB" id="678327at2"/>
<evidence type="ECO:0000313" key="2">
    <source>
        <dbReference type="EMBL" id="KQK26144.1"/>
    </source>
</evidence>
<dbReference type="Proteomes" id="UP000051682">
    <property type="component" value="Unassembled WGS sequence"/>
</dbReference>
<dbReference type="SMART" id="SM00746">
    <property type="entry name" value="TRASH"/>
    <property type="match status" value="1"/>
</dbReference>
<evidence type="ECO:0000259" key="1">
    <source>
        <dbReference type="SMART" id="SM00746"/>
    </source>
</evidence>
<dbReference type="InterPro" id="IPR007029">
    <property type="entry name" value="YHS_dom"/>
</dbReference>
<dbReference type="EMBL" id="LLYZ01000005">
    <property type="protein sequence ID" value="KQK26144.1"/>
    <property type="molecule type" value="Genomic_DNA"/>
</dbReference>
<organism evidence="2 3">
    <name type="scientific">Chryseobacterium aquaticum</name>
    <dbReference type="NCBI Taxonomy" id="452084"/>
    <lineage>
        <taxon>Bacteria</taxon>
        <taxon>Pseudomonadati</taxon>
        <taxon>Bacteroidota</taxon>
        <taxon>Flavobacteriia</taxon>
        <taxon>Flavobacteriales</taxon>
        <taxon>Weeksellaceae</taxon>
        <taxon>Chryseobacterium group</taxon>
        <taxon>Chryseobacterium</taxon>
    </lineage>
</organism>
<reference evidence="2 3" key="1">
    <citation type="submission" date="2015-10" db="EMBL/GenBank/DDBJ databases">
        <title>Chryseobacterium aquaticum genome.</title>
        <authorList>
            <person name="Newman J.D."/>
            <person name="Ferguson M.B."/>
            <person name="Miller J.R."/>
        </authorList>
    </citation>
    <scope>NUCLEOTIDE SEQUENCE [LARGE SCALE GENOMIC DNA]</scope>
    <source>
        <strain evidence="2 3">KCTC 12483</strain>
    </source>
</reference>
<dbReference type="AlphaFoldDB" id="A0A0Q3HTM4"/>
<sequence>MKSTVILIAVLSLSLTSCKKEEEFKINHKKSMTAGVDIKNVKVVNEEDPICKMKTAQYLKDTAVYKNKIYGFCSSGCKETFKKTPEKYAAK</sequence>
<keyword evidence="3" id="KW-1185">Reference proteome</keyword>
<protein>
    <submittedName>
        <fullName evidence="2">ATPase P</fullName>
    </submittedName>
</protein>